<feature type="domain" description="Glycoside hydrolase 35 catalytic" evidence="2">
    <location>
        <begin position="25"/>
        <end position="58"/>
    </location>
</feature>
<name>A0AAD5GF57_AMBAR</name>
<gene>
    <name evidence="3" type="ORF">M8C21_010298</name>
</gene>
<feature type="region of interest" description="Disordered" evidence="1">
    <location>
        <begin position="69"/>
        <end position="91"/>
    </location>
</feature>
<sequence>MPWELDFDHQWPKKHPHLALYIIFEMLDDCLVKAEHGGLDVIDTYVFWNVQEPSHGTRDGGRGYAVIPSAATQSPEKQSPHHGNKVSIAFL</sequence>
<dbReference type="AlphaFoldDB" id="A0AAD5GF57"/>
<reference evidence="3" key="1">
    <citation type="submission" date="2022-06" db="EMBL/GenBank/DDBJ databases">
        <title>Uncovering the hologenomic basis of an extraordinary plant invasion.</title>
        <authorList>
            <person name="Bieker V.C."/>
            <person name="Martin M.D."/>
            <person name="Gilbert T."/>
            <person name="Hodgins K."/>
            <person name="Battlay P."/>
            <person name="Petersen B."/>
            <person name="Wilson J."/>
        </authorList>
    </citation>
    <scope>NUCLEOTIDE SEQUENCE</scope>
    <source>
        <strain evidence="3">AA19_3_7</strain>
        <tissue evidence="3">Leaf</tissue>
    </source>
</reference>
<comment type="caution">
    <text evidence="3">The sequence shown here is derived from an EMBL/GenBank/DDBJ whole genome shotgun (WGS) entry which is preliminary data.</text>
</comment>
<evidence type="ECO:0000259" key="2">
    <source>
        <dbReference type="Pfam" id="PF01301"/>
    </source>
</evidence>
<evidence type="ECO:0000313" key="3">
    <source>
        <dbReference type="EMBL" id="KAI7738086.1"/>
    </source>
</evidence>
<organism evidence="3 4">
    <name type="scientific">Ambrosia artemisiifolia</name>
    <name type="common">Common ragweed</name>
    <dbReference type="NCBI Taxonomy" id="4212"/>
    <lineage>
        <taxon>Eukaryota</taxon>
        <taxon>Viridiplantae</taxon>
        <taxon>Streptophyta</taxon>
        <taxon>Embryophyta</taxon>
        <taxon>Tracheophyta</taxon>
        <taxon>Spermatophyta</taxon>
        <taxon>Magnoliopsida</taxon>
        <taxon>eudicotyledons</taxon>
        <taxon>Gunneridae</taxon>
        <taxon>Pentapetalae</taxon>
        <taxon>asterids</taxon>
        <taxon>campanulids</taxon>
        <taxon>Asterales</taxon>
        <taxon>Asteraceae</taxon>
        <taxon>Asteroideae</taxon>
        <taxon>Heliantheae alliance</taxon>
        <taxon>Heliantheae</taxon>
        <taxon>Ambrosia</taxon>
    </lineage>
</organism>
<evidence type="ECO:0000256" key="1">
    <source>
        <dbReference type="SAM" id="MobiDB-lite"/>
    </source>
</evidence>
<evidence type="ECO:0000313" key="4">
    <source>
        <dbReference type="Proteomes" id="UP001206925"/>
    </source>
</evidence>
<protein>
    <recommendedName>
        <fullName evidence="2">Glycoside hydrolase 35 catalytic domain-containing protein</fullName>
    </recommendedName>
</protein>
<dbReference type="InterPro" id="IPR031330">
    <property type="entry name" value="Gly_Hdrlase_35_cat"/>
</dbReference>
<dbReference type="Gene3D" id="3.20.20.80">
    <property type="entry name" value="Glycosidases"/>
    <property type="match status" value="1"/>
</dbReference>
<dbReference type="Proteomes" id="UP001206925">
    <property type="component" value="Unassembled WGS sequence"/>
</dbReference>
<accession>A0AAD5GF57</accession>
<proteinExistence type="predicted"/>
<dbReference type="Pfam" id="PF01301">
    <property type="entry name" value="Glyco_hydro_35"/>
    <property type="match status" value="1"/>
</dbReference>
<keyword evidence="4" id="KW-1185">Reference proteome</keyword>
<dbReference type="EMBL" id="JAMZMK010008879">
    <property type="protein sequence ID" value="KAI7738086.1"/>
    <property type="molecule type" value="Genomic_DNA"/>
</dbReference>